<gene>
    <name evidence="2" type="ORF">LZC94_39900</name>
</gene>
<accession>A0ABZ2LW17</accession>
<dbReference type="Proteomes" id="UP001370348">
    <property type="component" value="Chromosome"/>
</dbReference>
<keyword evidence="3" id="KW-1185">Reference proteome</keyword>
<protein>
    <submittedName>
        <fullName evidence="2">DUF885 family protein</fullName>
    </submittedName>
</protein>
<dbReference type="EMBL" id="CP089984">
    <property type="protein sequence ID" value="WXB13981.1"/>
    <property type="molecule type" value="Genomic_DNA"/>
</dbReference>
<evidence type="ECO:0000256" key="1">
    <source>
        <dbReference type="SAM" id="MobiDB-lite"/>
    </source>
</evidence>
<dbReference type="PANTHER" id="PTHR33361">
    <property type="entry name" value="GLR0591 PROTEIN"/>
    <property type="match status" value="1"/>
</dbReference>
<feature type="region of interest" description="Disordered" evidence="1">
    <location>
        <begin position="19"/>
        <end position="41"/>
    </location>
</feature>
<organism evidence="2 3">
    <name type="scientific">Pendulispora albinea</name>
    <dbReference type="NCBI Taxonomy" id="2741071"/>
    <lineage>
        <taxon>Bacteria</taxon>
        <taxon>Pseudomonadati</taxon>
        <taxon>Myxococcota</taxon>
        <taxon>Myxococcia</taxon>
        <taxon>Myxococcales</taxon>
        <taxon>Sorangiineae</taxon>
        <taxon>Pendulisporaceae</taxon>
        <taxon>Pendulispora</taxon>
    </lineage>
</organism>
<reference evidence="2 3" key="1">
    <citation type="submission" date="2021-12" db="EMBL/GenBank/DDBJ databases">
        <title>Discovery of the Pendulisporaceae a myxobacterial family with distinct sporulation behavior and unique specialized metabolism.</title>
        <authorList>
            <person name="Garcia R."/>
            <person name="Popoff A."/>
            <person name="Bader C.D."/>
            <person name="Loehr J."/>
            <person name="Walesch S."/>
            <person name="Walt C."/>
            <person name="Boldt J."/>
            <person name="Bunk B."/>
            <person name="Haeckl F.J.F.P.J."/>
            <person name="Gunesch A.P."/>
            <person name="Birkelbach J."/>
            <person name="Nuebel U."/>
            <person name="Pietschmann T."/>
            <person name="Bach T."/>
            <person name="Mueller R."/>
        </authorList>
    </citation>
    <scope>NUCLEOTIDE SEQUENCE [LARGE SCALE GENOMIC DNA]</scope>
    <source>
        <strain evidence="2 3">MSr11954</strain>
    </source>
</reference>
<dbReference type="RefSeq" id="WP_394823598.1">
    <property type="nucleotide sequence ID" value="NZ_CP089984.1"/>
</dbReference>
<sequence>MHRREFLILGLASSTSALGLGCGPTPAPETPKPMQAAAGSSDGPRLRALLERIFREQLRASPESVTALGFDRGDGARAKSQLDERSIASDERRVQRQKGFLADLRAIDRARLSKADALHYDTVVYAFDTLVRATEQFDYGDKSDSAPYVISQLHGAYQFIPDFLDSQHRIEQKADAEAYIARLDAFSKVLDQETERATREGDRGILPPDFIVAKALIQLEKLRAAPAAETSLVGSVARRAREKQIAGEWEARATRLVEGPVRAALDRQIALLQRWRTKAVHDAGVWRLPRGDAYYAFGAKLHTTTALRADEIHALGLERVAEIAGRVDALMRGQGMSTGTVGERFAALAKDARFVHPNTDAGKAELLQDLRGKVRALEAKLPDYFGALPKARLEVKRVPPDIEAGQPRGRYDVGAIDGSRPGVYSINLRDTSEWAKWYLPTFAYHEGIPGHHLQMTLALEAPDTPMLRKTLSFDAYSEGWALYAEQLADEMGVYDRDPLGRIGMLQSLLFRAVRLVVDSGLHAKRWGREQAIRYMRETLGDPEGKVATEVERYTVWPGQACSYEIGHTRWLALRQYAKEKLGAKFDIRRFHDAALLPGAMPLEVLERVIHDWVRDLASS</sequence>
<evidence type="ECO:0000313" key="2">
    <source>
        <dbReference type="EMBL" id="WXB13981.1"/>
    </source>
</evidence>
<evidence type="ECO:0000313" key="3">
    <source>
        <dbReference type="Proteomes" id="UP001370348"/>
    </source>
</evidence>
<dbReference type="PANTHER" id="PTHR33361:SF2">
    <property type="entry name" value="DUF885 DOMAIN-CONTAINING PROTEIN"/>
    <property type="match status" value="1"/>
</dbReference>
<dbReference type="InterPro" id="IPR010281">
    <property type="entry name" value="DUF885"/>
</dbReference>
<dbReference type="PROSITE" id="PS51257">
    <property type="entry name" value="PROKAR_LIPOPROTEIN"/>
    <property type="match status" value="1"/>
</dbReference>
<proteinExistence type="predicted"/>
<dbReference type="Pfam" id="PF05960">
    <property type="entry name" value="DUF885"/>
    <property type="match status" value="1"/>
</dbReference>
<name>A0ABZ2LW17_9BACT</name>